<dbReference type="RefSeq" id="WP_135645525.1">
    <property type="nucleotide sequence ID" value="NZ_RQER01000007.1"/>
</dbReference>
<gene>
    <name evidence="1" type="ORF">EHO57_13635</name>
    <name evidence="2" type="ORF">EHQ53_09555</name>
</gene>
<reference evidence="2" key="1">
    <citation type="submission" date="2018-10" db="EMBL/GenBank/DDBJ databases">
        <authorList>
            <person name="Vincent A.T."/>
            <person name="Schiettekatte O."/>
            <person name="Bourhy P."/>
            <person name="Veyrier F.J."/>
            <person name="Picardeau M."/>
        </authorList>
    </citation>
    <scope>NUCLEOTIDE SEQUENCE</scope>
    <source>
        <strain evidence="2">201702690</strain>
    </source>
</reference>
<name>A0A5F1ZUX7_9LEPT</name>
<dbReference type="Pfam" id="PF07040">
    <property type="entry name" value="DUF1326"/>
    <property type="match status" value="1"/>
</dbReference>
<dbReference type="OrthoDB" id="340106at2"/>
<proteinExistence type="predicted"/>
<protein>
    <submittedName>
        <fullName evidence="1">DUF1326 domain-containing protein</fullName>
    </submittedName>
</protein>
<comment type="caution">
    <text evidence="1">The sequence shown here is derived from an EMBL/GenBank/DDBJ whole genome shotgun (WGS) entry which is preliminary data.</text>
</comment>
<dbReference type="InterPro" id="IPR009758">
    <property type="entry name" value="DUF1326"/>
</dbReference>
<dbReference type="EMBL" id="RQGC01000006">
    <property type="protein sequence ID" value="TGL41052.1"/>
    <property type="molecule type" value="Genomic_DNA"/>
</dbReference>
<reference evidence="3 4" key="2">
    <citation type="journal article" date="2019" name="PLoS Negl. Trop. Dis.">
        <title>Revisiting the worldwide diversity of Leptospira species in the environment.</title>
        <authorList>
            <person name="Vincent A.T."/>
            <person name="Schiettekatte O."/>
            <person name="Bourhy P."/>
            <person name="Veyrier F.J."/>
            <person name="Picardeau M."/>
        </authorList>
    </citation>
    <scope>NUCLEOTIDE SEQUENCE [LARGE SCALE GENOMIC DNA]</scope>
    <source>
        <strain evidence="3">201702690</strain>
        <strain evidence="1 4">SSW18</strain>
    </source>
</reference>
<dbReference type="Proteomes" id="UP000297273">
    <property type="component" value="Unassembled WGS sequence"/>
</dbReference>
<dbReference type="EMBL" id="RQER01000007">
    <property type="protein sequence ID" value="TGK00311.1"/>
    <property type="molecule type" value="Genomic_DNA"/>
</dbReference>
<accession>A0A5F1ZUX7</accession>
<organism evidence="1 4">
    <name type="scientific">Leptospira langatensis</name>
    <dbReference type="NCBI Taxonomy" id="2484983"/>
    <lineage>
        <taxon>Bacteria</taxon>
        <taxon>Pseudomonadati</taxon>
        <taxon>Spirochaetota</taxon>
        <taxon>Spirochaetia</taxon>
        <taxon>Leptospirales</taxon>
        <taxon>Leptospiraceae</taxon>
        <taxon>Leptospira</taxon>
    </lineage>
</organism>
<evidence type="ECO:0000313" key="2">
    <source>
        <dbReference type="EMBL" id="TGL41052.1"/>
    </source>
</evidence>
<dbReference type="AlphaFoldDB" id="A0A5F1ZUX7"/>
<sequence length="203" mass="22788">MSKGENWNLEGDYFEHCSCEALCPCLLSVYQAEPTYGDCQTLVAYHISEGNFKGIQLNDLNVAMLIWVPGKMADGSYSLGLYVDERASEEQFDSLHLIFSGEMGGPPANIRSLTTEFLGTKRVPIRYESKGDKSRSLEIPDLASVRLEAFRGHRGRTVWIDNVAHLSQRIAPGKTVHAEVKDYRFQWSNPGKNGFLGPFHWKG</sequence>
<evidence type="ECO:0000313" key="3">
    <source>
        <dbReference type="Proteomes" id="UP000297273"/>
    </source>
</evidence>
<dbReference type="Proteomes" id="UP000297946">
    <property type="component" value="Unassembled WGS sequence"/>
</dbReference>
<evidence type="ECO:0000313" key="1">
    <source>
        <dbReference type="EMBL" id="TGK00311.1"/>
    </source>
</evidence>
<evidence type="ECO:0000313" key="4">
    <source>
        <dbReference type="Proteomes" id="UP000297946"/>
    </source>
</evidence>
<keyword evidence="3" id="KW-1185">Reference proteome</keyword>